<dbReference type="SUPFAM" id="SSF56801">
    <property type="entry name" value="Acetyl-CoA synthetase-like"/>
    <property type="match status" value="1"/>
</dbReference>
<dbReference type="InterPro" id="IPR025110">
    <property type="entry name" value="AMP-bd_C"/>
</dbReference>
<evidence type="ECO:0000256" key="1">
    <source>
        <dbReference type="ARBA" id="ARBA00004275"/>
    </source>
</evidence>
<organism evidence="5 6">
    <name type="scientific">Chilo suppressalis</name>
    <name type="common">Asiatic rice borer moth</name>
    <dbReference type="NCBI Taxonomy" id="168631"/>
    <lineage>
        <taxon>Eukaryota</taxon>
        <taxon>Metazoa</taxon>
        <taxon>Ecdysozoa</taxon>
        <taxon>Arthropoda</taxon>
        <taxon>Hexapoda</taxon>
        <taxon>Insecta</taxon>
        <taxon>Pterygota</taxon>
        <taxon>Neoptera</taxon>
        <taxon>Endopterygota</taxon>
        <taxon>Lepidoptera</taxon>
        <taxon>Glossata</taxon>
        <taxon>Ditrysia</taxon>
        <taxon>Pyraloidea</taxon>
        <taxon>Crambidae</taxon>
        <taxon>Crambinae</taxon>
        <taxon>Chilo</taxon>
    </lineage>
</organism>
<keyword evidence="6" id="KW-1185">Reference proteome</keyword>
<dbReference type="InterPro" id="IPR045851">
    <property type="entry name" value="AMP-bd_C_sf"/>
</dbReference>
<dbReference type="Pfam" id="PF00501">
    <property type="entry name" value="AMP-binding"/>
    <property type="match status" value="1"/>
</dbReference>
<protein>
    <recommendedName>
        <fullName evidence="7">Luciferin 4-monooxygenase</fullName>
    </recommendedName>
</protein>
<evidence type="ECO:0000313" key="6">
    <source>
        <dbReference type="Proteomes" id="UP001153292"/>
    </source>
</evidence>
<gene>
    <name evidence="5" type="ORF">CHILSU_LOCUS6100</name>
</gene>
<dbReference type="Gene3D" id="3.30.300.30">
    <property type="match status" value="1"/>
</dbReference>
<dbReference type="InterPro" id="IPR042099">
    <property type="entry name" value="ANL_N_sf"/>
</dbReference>
<name>A0ABN8B9W6_CHISP</name>
<evidence type="ECO:0000259" key="3">
    <source>
        <dbReference type="Pfam" id="PF00501"/>
    </source>
</evidence>
<comment type="subcellular location">
    <subcellularLocation>
        <location evidence="1">Peroxisome</location>
    </subcellularLocation>
</comment>
<dbReference type="Pfam" id="PF13193">
    <property type="entry name" value="AMP-binding_C"/>
    <property type="match status" value="1"/>
</dbReference>
<dbReference type="InterPro" id="IPR000873">
    <property type="entry name" value="AMP-dep_synth/lig_dom"/>
</dbReference>
<accession>A0ABN8B9W6</accession>
<evidence type="ECO:0000256" key="2">
    <source>
        <dbReference type="ARBA" id="ARBA00023140"/>
    </source>
</evidence>
<keyword evidence="2" id="KW-0576">Peroxisome</keyword>
<dbReference type="EMBL" id="OU963914">
    <property type="protein sequence ID" value="CAH0402849.1"/>
    <property type="molecule type" value="Genomic_DNA"/>
</dbReference>
<dbReference type="Gene3D" id="3.40.50.12780">
    <property type="entry name" value="N-terminal domain of ligase-like"/>
    <property type="match status" value="1"/>
</dbReference>
<proteinExistence type="predicted"/>
<evidence type="ECO:0000259" key="4">
    <source>
        <dbReference type="Pfam" id="PF13193"/>
    </source>
</evidence>
<dbReference type="PANTHER" id="PTHR24096">
    <property type="entry name" value="LONG-CHAIN-FATTY-ACID--COA LIGASE"/>
    <property type="match status" value="1"/>
</dbReference>
<feature type="domain" description="AMP-dependent synthetase/ligase" evidence="3">
    <location>
        <begin position="23"/>
        <end position="389"/>
    </location>
</feature>
<dbReference type="PANTHER" id="PTHR24096:SF353">
    <property type="entry name" value="GH16244P-RELATED"/>
    <property type="match status" value="1"/>
</dbReference>
<reference evidence="5" key="1">
    <citation type="submission" date="2021-12" db="EMBL/GenBank/DDBJ databases">
        <authorList>
            <person name="King R."/>
        </authorList>
    </citation>
    <scope>NUCLEOTIDE SEQUENCE</scope>
</reference>
<evidence type="ECO:0008006" key="7">
    <source>
        <dbReference type="Google" id="ProtNLM"/>
    </source>
</evidence>
<evidence type="ECO:0000313" key="5">
    <source>
        <dbReference type="EMBL" id="CAH0402849.1"/>
    </source>
</evidence>
<sequence length="533" mass="59707">MATEIIDFTIRNDRHLGHLLFQALKTNPESICQIDVATGEKESKGSMLSRSAQLARSLRKFGLQPKDVLTICGKNHLDLHIPYYAALFNGLPICGVDNSFKYDEVKNVLKVVLPKIAFCDGDSYELFKRVVKDLNLDTTVIRFGNGENSMNEFIDKYDCNAAEEFKVRDYDVDNVYIWLPATSGSTGAVKVAAIKQDQILAKTKIYLQVMAKLIKNIPMSPDQIVLNVGPIHWLTGIYNALSLPLLGHCKLQTSGPANADHLLDIINEYKPAMLLTSPAVLSSLLNHKKHCDFSCFKVLSIIGSKLRQELYNQARTRLPSTSCLINLYGQTETIGLVLCSDPFGSPEAFVMPIKTYETKIVDPESGKELTEPMALGELWIRGPLFTEYYRNTEETKKAITEDGFYKTGDIFYKDDADCFYYVERLKVLIKYRNYHVVPAELEELIRKHPSVRDVAVTSVPHAEDGEHPVACVVKEIGANISAKQIVEIVADKLSEGKRLRGGVVFLDEIPLTSTGKVAARKLKQIVLESRREL</sequence>
<feature type="domain" description="AMP-binding enzyme C-terminal" evidence="4">
    <location>
        <begin position="440"/>
        <end position="516"/>
    </location>
</feature>
<dbReference type="Proteomes" id="UP001153292">
    <property type="component" value="Chromosome 21"/>
</dbReference>